<evidence type="ECO:0000313" key="8">
    <source>
        <dbReference type="EMBL" id="KAL3769923.1"/>
    </source>
</evidence>
<reference evidence="8 9" key="1">
    <citation type="submission" date="2024-10" db="EMBL/GenBank/DDBJ databases">
        <title>Updated reference genomes for cyclostephanoid diatoms.</title>
        <authorList>
            <person name="Roberts W.R."/>
            <person name="Alverson A.J."/>
        </authorList>
    </citation>
    <scope>NUCLEOTIDE SEQUENCE [LARGE SCALE GENOMIC DNA]</scope>
    <source>
        <strain evidence="8 9">AJA276-08</strain>
    </source>
</reference>
<dbReference type="Pfam" id="PF01207">
    <property type="entry name" value="Dus"/>
    <property type="match status" value="1"/>
</dbReference>
<dbReference type="AlphaFoldDB" id="A0ABD3N1C6"/>
<evidence type="ECO:0000256" key="5">
    <source>
        <dbReference type="ARBA" id="ARBA00023002"/>
    </source>
</evidence>
<organism evidence="8 9">
    <name type="scientific">Stephanodiscus triporus</name>
    <dbReference type="NCBI Taxonomy" id="2934178"/>
    <lineage>
        <taxon>Eukaryota</taxon>
        <taxon>Sar</taxon>
        <taxon>Stramenopiles</taxon>
        <taxon>Ochrophyta</taxon>
        <taxon>Bacillariophyta</taxon>
        <taxon>Coscinodiscophyceae</taxon>
        <taxon>Thalassiosirophycidae</taxon>
        <taxon>Stephanodiscales</taxon>
        <taxon>Stephanodiscaceae</taxon>
        <taxon>Stephanodiscus</taxon>
    </lineage>
</organism>
<evidence type="ECO:0000259" key="7">
    <source>
        <dbReference type="Pfam" id="PF01207"/>
    </source>
</evidence>
<evidence type="ECO:0000313" key="9">
    <source>
        <dbReference type="Proteomes" id="UP001530315"/>
    </source>
</evidence>
<keyword evidence="2" id="KW-0285">Flavoprotein</keyword>
<dbReference type="EMBL" id="JALLAZ020001643">
    <property type="protein sequence ID" value="KAL3769923.1"/>
    <property type="molecule type" value="Genomic_DNA"/>
</dbReference>
<name>A0ABD3N1C6_9STRA</name>
<feature type="compositionally biased region" description="Pro residues" evidence="6">
    <location>
        <begin position="50"/>
        <end position="60"/>
    </location>
</feature>
<dbReference type="PANTHER" id="PTHR45936:SF1">
    <property type="entry name" value="TRNA-DIHYDROURIDINE(20) SYNTHASE [NAD(P)+]-LIKE"/>
    <property type="match status" value="1"/>
</dbReference>
<dbReference type="Proteomes" id="UP001530315">
    <property type="component" value="Unassembled WGS sequence"/>
</dbReference>
<dbReference type="PANTHER" id="PTHR45936">
    <property type="entry name" value="TRNA-DIHYDROURIDINE(20) SYNTHASE [NAD(P)+]-LIKE"/>
    <property type="match status" value="1"/>
</dbReference>
<dbReference type="Gene3D" id="3.20.20.70">
    <property type="entry name" value="Aldolase class I"/>
    <property type="match status" value="1"/>
</dbReference>
<dbReference type="InterPro" id="IPR052582">
    <property type="entry name" value="tRNA-DUS-like"/>
</dbReference>
<feature type="domain" description="DUS-like FMN-binding" evidence="7">
    <location>
        <begin position="158"/>
        <end position="345"/>
    </location>
</feature>
<dbReference type="SUPFAM" id="SSF51395">
    <property type="entry name" value="FMN-linked oxidoreductases"/>
    <property type="match status" value="1"/>
</dbReference>
<dbReference type="PROSITE" id="PS01136">
    <property type="entry name" value="UPF0034"/>
    <property type="match status" value="1"/>
</dbReference>
<keyword evidence="3" id="KW-0288">FMN</keyword>
<dbReference type="GO" id="GO:0016491">
    <property type="term" value="F:oxidoreductase activity"/>
    <property type="evidence" value="ECO:0007669"/>
    <property type="project" value="UniProtKB-KW"/>
</dbReference>
<feature type="region of interest" description="Disordered" evidence="6">
    <location>
        <begin position="540"/>
        <end position="589"/>
    </location>
</feature>
<dbReference type="GO" id="GO:0002943">
    <property type="term" value="P:tRNA dihydrouridine synthesis"/>
    <property type="evidence" value="ECO:0007669"/>
    <property type="project" value="UniProtKB-ARBA"/>
</dbReference>
<feature type="region of interest" description="Disordered" evidence="6">
    <location>
        <begin position="1"/>
        <end position="68"/>
    </location>
</feature>
<evidence type="ECO:0000256" key="2">
    <source>
        <dbReference type="ARBA" id="ARBA00022630"/>
    </source>
</evidence>
<feature type="compositionally biased region" description="Basic and acidic residues" evidence="6">
    <location>
        <begin position="549"/>
        <end position="574"/>
    </location>
</feature>
<dbReference type="InterPro" id="IPR035587">
    <property type="entry name" value="DUS-like_FMN-bd"/>
</dbReference>
<feature type="compositionally biased region" description="Low complexity" evidence="6">
    <location>
        <begin position="21"/>
        <end position="40"/>
    </location>
</feature>
<comment type="cofactor">
    <cofactor evidence="1">
        <name>FMN</name>
        <dbReference type="ChEBI" id="CHEBI:58210"/>
    </cofactor>
</comment>
<dbReference type="CDD" id="cd02801">
    <property type="entry name" value="DUS_like_FMN"/>
    <property type="match status" value="1"/>
</dbReference>
<evidence type="ECO:0000256" key="4">
    <source>
        <dbReference type="ARBA" id="ARBA00022694"/>
    </source>
</evidence>
<feature type="compositionally biased region" description="Low complexity" evidence="6">
    <location>
        <begin position="1"/>
        <end position="10"/>
    </location>
</feature>
<feature type="compositionally biased region" description="Gly residues" evidence="6">
    <location>
        <begin position="351"/>
        <end position="360"/>
    </location>
</feature>
<dbReference type="InterPro" id="IPR013785">
    <property type="entry name" value="Aldolase_TIM"/>
</dbReference>
<evidence type="ECO:0000256" key="1">
    <source>
        <dbReference type="ARBA" id="ARBA00001917"/>
    </source>
</evidence>
<keyword evidence="5" id="KW-0560">Oxidoreductase</keyword>
<dbReference type="InterPro" id="IPR018517">
    <property type="entry name" value="tRNA_hU_synthase_CS"/>
</dbReference>
<feature type="region of interest" description="Disordered" evidence="6">
    <location>
        <begin position="488"/>
        <end position="510"/>
    </location>
</feature>
<keyword evidence="9" id="KW-1185">Reference proteome</keyword>
<accession>A0ABD3N1C6</accession>
<keyword evidence="4" id="KW-0819">tRNA processing</keyword>
<feature type="compositionally biased region" description="Low complexity" evidence="6">
    <location>
        <begin position="377"/>
        <end position="393"/>
    </location>
</feature>
<evidence type="ECO:0000256" key="3">
    <source>
        <dbReference type="ARBA" id="ARBA00022643"/>
    </source>
</evidence>
<feature type="region of interest" description="Disordered" evidence="6">
    <location>
        <begin position="348"/>
        <end position="393"/>
    </location>
</feature>
<protein>
    <recommendedName>
        <fullName evidence="7">DUS-like FMN-binding domain-containing protein</fullName>
    </recommendedName>
</protein>
<sequence length="589" mass="64028">MAERSSSSSSAGRVIGAANEDSSAAPPLLLDDDATTTTTAPRRRSLRGPPARPPPPPPPSQSRCHSAEDAADRLFRNSEILAPMVRASTTPLRVLALSHGADVAYTEELIDRSISGCVRSVNDELGTIDYRVPRSSYGPKVLRRMAADSDNPDSANGAVVLRIDRHVERGRLVCQIGTGEAGLALAAATNVVEDVDGIDVNMGCPKKFSVSGGMGSALLGDPRRACDIISTLRRNLGSMPVSAKVRLLHPTDPRPTLDFVRALIKAGANAVAIHGRIVGDEGHEMARWTTLVDVIRMLKDTESVPIVANGDLYTRADIREMRRRSMCDGVMLARPALYNVSIFRRGADETTGGGGGGGGGADEDDDRPTGEGGHDSTATTATTTMPLPTFQTTEHSGYYGYNSPLLRSRTSIVQEYIAHCVRYRNHSKNAKYVVLEMMNGRRAPTTRVPFLKMTYEGGQTIDNVCKCRSLDDLVRVWDVRWTIPPPTRRRASVREDGETTGGDDAGMMADDVPHNYDDRYFLDHDAFRRERSERDAFVVETAAETESAGPRRIDATSNGEDRDEKKTEEGDGRDVASSLRAPKRPKVIQ</sequence>
<evidence type="ECO:0000256" key="6">
    <source>
        <dbReference type="SAM" id="MobiDB-lite"/>
    </source>
</evidence>
<proteinExistence type="predicted"/>
<gene>
    <name evidence="8" type="ORF">ACHAW5_002698</name>
</gene>
<comment type="caution">
    <text evidence="8">The sequence shown here is derived from an EMBL/GenBank/DDBJ whole genome shotgun (WGS) entry which is preliminary data.</text>
</comment>